<name>A0ABW4T0A3_9ACTN</name>
<dbReference type="InterPro" id="IPR046036">
    <property type="entry name" value="DUF5994"/>
</dbReference>
<accession>A0ABW4T0A3</accession>
<dbReference type="Pfam" id="PF19457">
    <property type="entry name" value="DUF5994"/>
    <property type="match status" value="1"/>
</dbReference>
<comment type="caution">
    <text evidence="1">The sequence shown here is derived from an EMBL/GenBank/DDBJ whole genome shotgun (WGS) entry which is preliminary data.</text>
</comment>
<evidence type="ECO:0000313" key="2">
    <source>
        <dbReference type="Proteomes" id="UP001597368"/>
    </source>
</evidence>
<proteinExistence type="predicted"/>
<dbReference type="RefSeq" id="WP_379574642.1">
    <property type="nucleotide sequence ID" value="NZ_JBHUFV010000035.1"/>
</dbReference>
<gene>
    <name evidence="1" type="ORF">ACFSKW_24090</name>
</gene>
<reference evidence="2" key="1">
    <citation type="journal article" date="2019" name="Int. J. Syst. Evol. Microbiol.">
        <title>The Global Catalogue of Microorganisms (GCM) 10K type strain sequencing project: providing services to taxonomists for standard genome sequencing and annotation.</title>
        <authorList>
            <consortium name="The Broad Institute Genomics Platform"/>
            <consortium name="The Broad Institute Genome Sequencing Center for Infectious Disease"/>
            <person name="Wu L."/>
            <person name="Ma J."/>
        </authorList>
    </citation>
    <scope>NUCLEOTIDE SEQUENCE [LARGE SCALE GENOMIC DNA]</scope>
    <source>
        <strain evidence="2">ICMP 6774ER</strain>
    </source>
</reference>
<dbReference type="EMBL" id="JBHUFV010000035">
    <property type="protein sequence ID" value="MFD1934555.1"/>
    <property type="molecule type" value="Genomic_DNA"/>
</dbReference>
<dbReference type="Proteomes" id="UP001597368">
    <property type="component" value="Unassembled WGS sequence"/>
</dbReference>
<sequence length="443" mass="48214">MPNRDLHIVRTPLPPQRTPTARIHLEPTLTRDGRLDGAWWPRSTDPRLELPTLVSALDTLLGPVLRVRLDLDAWDDVPADLLVDGRFLRVSGFPGTTDTVRLIRGDQDGFELLVVPPDTAPPTAAAAMKTAARTGNTLSATEILAHCRPPHEGSTLDIALRPYRPSDQAAVLALVEADHLPGQPICSPEVLDEAIEGTCRRDPGPWALFHTPRTEVMVDADDQVLGAVSYAVRRDDGEGLILWLHGREILVVVEALVSHALEELSGRRAVHAFASTLGLGSSALPSGRRPVTRKVLEHAGFSGRNSWRYLRRATPEPCLSAAPCPLVEVVRSMAPPGWWLRSRDDDLAAEVVAQTPADHVGALWWFGADALHTDETFERAMLREAITLLRGHGASETVLYADDEQAEGRPTWTVFADAGFVEIDRLVSYAKRGGGTVTIGGEA</sequence>
<keyword evidence="2" id="KW-1185">Reference proteome</keyword>
<evidence type="ECO:0000313" key="1">
    <source>
        <dbReference type="EMBL" id="MFD1934555.1"/>
    </source>
</evidence>
<organism evidence="1 2">
    <name type="scientific">Nonomuraea mangrovi</name>
    <dbReference type="NCBI Taxonomy" id="2316207"/>
    <lineage>
        <taxon>Bacteria</taxon>
        <taxon>Bacillati</taxon>
        <taxon>Actinomycetota</taxon>
        <taxon>Actinomycetes</taxon>
        <taxon>Streptosporangiales</taxon>
        <taxon>Streptosporangiaceae</taxon>
        <taxon>Nonomuraea</taxon>
    </lineage>
</organism>
<protein>
    <submittedName>
        <fullName evidence="1">DUF5994 family protein</fullName>
    </submittedName>
</protein>